<feature type="transmembrane region" description="Helical" evidence="7">
    <location>
        <begin position="102"/>
        <end position="119"/>
    </location>
</feature>
<dbReference type="GO" id="GO:0008360">
    <property type="term" value="P:regulation of cell shape"/>
    <property type="evidence" value="ECO:0007669"/>
    <property type="project" value="UniProtKB-KW"/>
</dbReference>
<evidence type="ECO:0000313" key="10">
    <source>
        <dbReference type="Proteomes" id="UP000230775"/>
    </source>
</evidence>
<feature type="transmembrane region" description="Helical" evidence="7">
    <location>
        <begin position="163"/>
        <end position="187"/>
    </location>
</feature>
<evidence type="ECO:0000256" key="7">
    <source>
        <dbReference type="HAMAP-Rule" id="MF_00038"/>
    </source>
</evidence>
<name>A0A2H0WRJ3_9BACT</name>
<evidence type="ECO:0000256" key="5">
    <source>
        <dbReference type="ARBA" id="ARBA00022989"/>
    </source>
</evidence>
<evidence type="ECO:0000313" key="9">
    <source>
        <dbReference type="EMBL" id="PIS14529.1"/>
    </source>
</evidence>
<dbReference type="EMBL" id="PEZI01000044">
    <property type="protein sequence ID" value="PIS14529.1"/>
    <property type="molecule type" value="Genomic_DNA"/>
</dbReference>
<dbReference type="UniPathway" id="UPA00219"/>
<keyword evidence="7" id="KW-0132">Cell division</keyword>
<keyword evidence="4 7" id="KW-0812">Transmembrane</keyword>
<comment type="subcellular location">
    <subcellularLocation>
        <location evidence="7">Cell membrane</location>
        <topology evidence="7">Multi-pass membrane protein</topology>
    </subcellularLocation>
    <subcellularLocation>
        <location evidence="1">Membrane</location>
        <topology evidence="1">Multi-pass membrane protein</topology>
    </subcellularLocation>
</comment>
<dbReference type="GO" id="GO:0005886">
    <property type="term" value="C:plasma membrane"/>
    <property type="evidence" value="ECO:0007669"/>
    <property type="project" value="UniProtKB-SubCell"/>
</dbReference>
<feature type="transmembrane region" description="Helical" evidence="7">
    <location>
        <begin position="275"/>
        <end position="294"/>
    </location>
</feature>
<dbReference type="GO" id="GO:0071555">
    <property type="term" value="P:cell wall organization"/>
    <property type="evidence" value="ECO:0007669"/>
    <property type="project" value="UniProtKB-KW"/>
</dbReference>
<keyword evidence="7" id="KW-1003">Cell membrane</keyword>
<dbReference type="Pfam" id="PF00953">
    <property type="entry name" value="Glycos_transf_4"/>
    <property type="match status" value="1"/>
</dbReference>
<evidence type="ECO:0000256" key="4">
    <source>
        <dbReference type="ARBA" id="ARBA00022692"/>
    </source>
</evidence>
<feature type="binding site" evidence="8">
    <location>
        <position position="192"/>
    </location>
    <ligand>
        <name>Mg(2+)</name>
        <dbReference type="ChEBI" id="CHEBI:18420"/>
    </ligand>
</feature>
<dbReference type="EC" id="2.7.8.13" evidence="7"/>
<dbReference type="PROSITE" id="PS01348">
    <property type="entry name" value="MRAY_2"/>
    <property type="match status" value="1"/>
</dbReference>
<evidence type="ECO:0000256" key="8">
    <source>
        <dbReference type="PIRSR" id="PIRSR600715-1"/>
    </source>
</evidence>
<feature type="transmembrane region" description="Helical" evidence="7">
    <location>
        <begin position="6"/>
        <end position="28"/>
    </location>
</feature>
<keyword evidence="7" id="KW-0133">Cell shape</keyword>
<feature type="transmembrane region" description="Helical" evidence="7">
    <location>
        <begin position="323"/>
        <end position="343"/>
    </location>
</feature>
<comment type="catalytic activity">
    <reaction evidence="7">
        <text>UDP-N-acetyl-alpha-D-muramoyl-L-alanyl-gamma-D-glutamyl-meso-2,6-diaminopimeloyl-D-alanyl-D-alanine + di-trans,octa-cis-undecaprenyl phosphate = di-trans,octa-cis-undecaprenyl diphospho-N-acetyl-alpha-D-muramoyl-L-alanyl-D-glutamyl-meso-2,6-diaminopimeloyl-D-alanyl-D-alanine + UMP</text>
        <dbReference type="Rhea" id="RHEA:28386"/>
        <dbReference type="ChEBI" id="CHEBI:57865"/>
        <dbReference type="ChEBI" id="CHEBI:60392"/>
        <dbReference type="ChEBI" id="CHEBI:61386"/>
        <dbReference type="ChEBI" id="CHEBI:61387"/>
        <dbReference type="EC" id="2.7.8.13"/>
    </reaction>
</comment>
<dbReference type="PANTHER" id="PTHR22926:SF5">
    <property type="entry name" value="PHOSPHO-N-ACETYLMURAMOYL-PENTAPEPTIDE-TRANSFERASE HOMOLOG"/>
    <property type="match status" value="1"/>
</dbReference>
<feature type="transmembrane region" description="Helical" evidence="7">
    <location>
        <begin position="222"/>
        <end position="241"/>
    </location>
</feature>
<sequence length="344" mass="38811">MISLYLGLLLFSFLITSVLVVPFINLLYKLKFQRRIQKTTDAEGQRTKIFDKFHNMKAGTPVGGGFLIIGVTLLLYLILFPLLSYMGTYISCAFQIKEELNILFFTFISFGFLGLYDDIMKFFGFEKTGVFGLRIRHKLLIQWLLALTVSSMLYFNLRIDIFNIPFFGVLHLGFWFIPFAAFIIVSFANAFNITDGLDGLAPGLLLICLFAFWLLSHTELDTLLSIFISLWLGSLLAFLYFNVYPARIFLGDVGALSFGATLAVVGLLLGKTVALIVIGGLFVVEGGSSFIQIVSKKVFKRKVFSVAPFHLWLQNKGWEEPKIVMRAWLAGMVLALFGLWLAYI</sequence>
<keyword evidence="7" id="KW-0573">Peptidoglycan synthesis</keyword>
<evidence type="ECO:0000256" key="3">
    <source>
        <dbReference type="ARBA" id="ARBA00022679"/>
    </source>
</evidence>
<accession>A0A2H0WRJ3</accession>
<comment type="pathway">
    <text evidence="7">Cell wall biogenesis; peptidoglycan biosynthesis.</text>
</comment>
<protein>
    <recommendedName>
        <fullName evidence="7">Phospho-N-acetylmuramoyl-pentapeptide-transferase</fullName>
        <ecNumber evidence="7">2.7.8.13</ecNumber>
    </recommendedName>
    <alternativeName>
        <fullName evidence="7">UDP-MurNAc-pentapeptide phosphotransferase</fullName>
    </alternativeName>
</protein>
<evidence type="ECO:0000256" key="6">
    <source>
        <dbReference type="ARBA" id="ARBA00023136"/>
    </source>
</evidence>
<feature type="transmembrane region" description="Helical" evidence="7">
    <location>
        <begin position="248"/>
        <end position="269"/>
    </location>
</feature>
<feature type="transmembrane region" description="Helical" evidence="7">
    <location>
        <begin position="62"/>
        <end position="82"/>
    </location>
</feature>
<feature type="transmembrane region" description="Helical" evidence="7">
    <location>
        <begin position="139"/>
        <end position="157"/>
    </location>
</feature>
<dbReference type="InterPro" id="IPR003524">
    <property type="entry name" value="PNAcMuramoyl-5peptid_Trfase"/>
</dbReference>
<dbReference type="GO" id="GO:0051301">
    <property type="term" value="P:cell division"/>
    <property type="evidence" value="ECO:0007669"/>
    <property type="project" value="UniProtKB-KW"/>
</dbReference>
<comment type="cofactor">
    <cofactor evidence="7 8">
        <name>Mg(2+)</name>
        <dbReference type="ChEBI" id="CHEBI:18420"/>
    </cofactor>
</comment>
<evidence type="ECO:0000256" key="2">
    <source>
        <dbReference type="ARBA" id="ARBA00005583"/>
    </source>
</evidence>
<gene>
    <name evidence="7" type="primary">mraY</name>
    <name evidence="9" type="ORF">COT64_02125</name>
</gene>
<keyword evidence="3 7" id="KW-0808">Transferase</keyword>
<evidence type="ECO:0000256" key="1">
    <source>
        <dbReference type="ARBA" id="ARBA00004141"/>
    </source>
</evidence>
<dbReference type="Proteomes" id="UP000230775">
    <property type="component" value="Unassembled WGS sequence"/>
</dbReference>
<dbReference type="GO" id="GO:0046872">
    <property type="term" value="F:metal ion binding"/>
    <property type="evidence" value="ECO:0007669"/>
    <property type="project" value="UniProtKB-KW"/>
</dbReference>
<comment type="caution">
    <text evidence="9">The sequence shown here is derived from an EMBL/GenBank/DDBJ whole genome shotgun (WGS) entry which is preliminary data.</text>
</comment>
<organism evidence="9 10">
    <name type="scientific">Candidatus Shapirobacteria bacterium CG09_land_8_20_14_0_10_39_12</name>
    <dbReference type="NCBI Taxonomy" id="1974885"/>
    <lineage>
        <taxon>Bacteria</taxon>
        <taxon>Candidatus Shapironibacteriota</taxon>
    </lineage>
</organism>
<dbReference type="InterPro" id="IPR018480">
    <property type="entry name" value="PNAcMuramoyl-5peptid_Trfase_CS"/>
</dbReference>
<feature type="binding site" evidence="8">
    <location>
        <position position="252"/>
    </location>
    <ligand>
        <name>Mg(2+)</name>
        <dbReference type="ChEBI" id="CHEBI:18420"/>
    </ligand>
</feature>
<proteinExistence type="inferred from homology"/>
<dbReference type="GO" id="GO:0051992">
    <property type="term" value="F:UDP-N-acetylmuramoyl-L-alanyl-D-glutamyl-meso-2,6-diaminopimelyl-D-alanyl-D-alanine:undecaprenyl-phosphate transferase activity"/>
    <property type="evidence" value="ECO:0007669"/>
    <property type="project" value="RHEA"/>
</dbReference>
<keyword evidence="7" id="KW-0131">Cell cycle</keyword>
<dbReference type="GO" id="GO:0009252">
    <property type="term" value="P:peptidoglycan biosynthetic process"/>
    <property type="evidence" value="ECO:0007669"/>
    <property type="project" value="UniProtKB-UniRule"/>
</dbReference>
<keyword evidence="6 7" id="KW-0472">Membrane</keyword>
<comment type="similarity">
    <text evidence="2 7">Belongs to the glycosyltransferase 4 family. MraY subfamily.</text>
</comment>
<reference evidence="10" key="1">
    <citation type="submission" date="2017-09" db="EMBL/GenBank/DDBJ databases">
        <title>Depth-based differentiation of microbial function through sediment-hosted aquifers and enrichment of novel symbionts in the deep terrestrial subsurface.</title>
        <authorList>
            <person name="Probst A.J."/>
            <person name="Ladd B."/>
            <person name="Jarett J.K."/>
            <person name="Geller-Mcgrath D.E."/>
            <person name="Sieber C.M.K."/>
            <person name="Emerson J.B."/>
            <person name="Anantharaman K."/>
            <person name="Thomas B.C."/>
            <person name="Malmstrom R."/>
            <person name="Stieglmeier M."/>
            <person name="Klingl A."/>
            <person name="Woyke T."/>
            <person name="Ryan C.M."/>
            <person name="Banfield J.F."/>
        </authorList>
    </citation>
    <scope>NUCLEOTIDE SEQUENCE [LARGE SCALE GENOMIC DNA]</scope>
</reference>
<dbReference type="AlphaFoldDB" id="A0A2H0WRJ3"/>
<comment type="function">
    <text evidence="7">Catalyzes the initial step of the lipid cycle reactions in the biosynthesis of the cell wall peptidoglycan: transfers peptidoglycan precursor phospho-MurNAc-pentapeptide from UDP-MurNAc-pentapeptide onto the lipid carrier undecaprenyl phosphate, yielding undecaprenyl-pyrophosphoryl-MurNAc-pentapeptide, known as lipid I.</text>
</comment>
<keyword evidence="7 8" id="KW-0479">Metal-binding</keyword>
<dbReference type="HAMAP" id="MF_00038">
    <property type="entry name" value="MraY"/>
    <property type="match status" value="1"/>
</dbReference>
<feature type="transmembrane region" description="Helical" evidence="7">
    <location>
        <begin position="199"/>
        <end position="216"/>
    </location>
</feature>
<keyword evidence="7" id="KW-0961">Cell wall biogenesis/degradation</keyword>
<keyword evidence="5 7" id="KW-1133">Transmembrane helix</keyword>
<dbReference type="GO" id="GO:0008963">
    <property type="term" value="F:phospho-N-acetylmuramoyl-pentapeptide-transferase activity"/>
    <property type="evidence" value="ECO:0007669"/>
    <property type="project" value="UniProtKB-UniRule"/>
</dbReference>
<dbReference type="PANTHER" id="PTHR22926">
    <property type="entry name" value="PHOSPHO-N-ACETYLMURAMOYL-PENTAPEPTIDE-TRANSFERASE"/>
    <property type="match status" value="1"/>
</dbReference>
<keyword evidence="7 8" id="KW-0460">Magnesium</keyword>
<dbReference type="InterPro" id="IPR000715">
    <property type="entry name" value="Glycosyl_transferase_4"/>
</dbReference>
<dbReference type="CDD" id="cd06852">
    <property type="entry name" value="GT_MraY"/>
    <property type="match status" value="1"/>
</dbReference>